<dbReference type="Proteomes" id="UP000317093">
    <property type="component" value="Chromosome"/>
</dbReference>
<dbReference type="EMBL" id="CP036279">
    <property type="protein sequence ID" value="QDU59444.1"/>
    <property type="molecule type" value="Genomic_DNA"/>
</dbReference>
<organism evidence="1 2">
    <name type="scientific">Kolteria novifilia</name>
    <dbReference type="NCBI Taxonomy" id="2527975"/>
    <lineage>
        <taxon>Bacteria</taxon>
        <taxon>Pseudomonadati</taxon>
        <taxon>Planctomycetota</taxon>
        <taxon>Planctomycetia</taxon>
        <taxon>Kolteriales</taxon>
        <taxon>Kolteriaceae</taxon>
        <taxon>Kolteria</taxon>
    </lineage>
</organism>
<accession>A0A518AXK7</accession>
<name>A0A518AXK7_9BACT</name>
<gene>
    <name evidence="1" type="ORF">Pan216_02720</name>
</gene>
<dbReference type="KEGG" id="knv:Pan216_02720"/>
<sequence length="128" mass="15074">MTSSLTRKGLFRGCGRRRSEKTLWAASVAGWLSDLEVARDPEDWQASRWCRHRNDFPYRHHDELRATVNPCNNLAHCFCCKRNLNNIDLLLELGYDFHAAVTLLDQWLRRYQLQKSQNKTRTPPFPSK</sequence>
<dbReference type="AlphaFoldDB" id="A0A518AXK7"/>
<proteinExistence type="predicted"/>
<keyword evidence="2" id="KW-1185">Reference proteome</keyword>
<evidence type="ECO:0000313" key="2">
    <source>
        <dbReference type="Proteomes" id="UP000317093"/>
    </source>
</evidence>
<protein>
    <submittedName>
        <fullName evidence="1">Uncharacterized protein</fullName>
    </submittedName>
</protein>
<evidence type="ECO:0000313" key="1">
    <source>
        <dbReference type="EMBL" id="QDU59444.1"/>
    </source>
</evidence>
<reference evidence="1 2" key="1">
    <citation type="submission" date="2019-02" db="EMBL/GenBank/DDBJ databases">
        <title>Deep-cultivation of Planctomycetes and their phenomic and genomic characterization uncovers novel biology.</title>
        <authorList>
            <person name="Wiegand S."/>
            <person name="Jogler M."/>
            <person name="Boedeker C."/>
            <person name="Pinto D."/>
            <person name="Vollmers J."/>
            <person name="Rivas-Marin E."/>
            <person name="Kohn T."/>
            <person name="Peeters S.H."/>
            <person name="Heuer A."/>
            <person name="Rast P."/>
            <person name="Oberbeckmann S."/>
            <person name="Bunk B."/>
            <person name="Jeske O."/>
            <person name="Meyerdierks A."/>
            <person name="Storesund J.E."/>
            <person name="Kallscheuer N."/>
            <person name="Luecker S."/>
            <person name="Lage O.M."/>
            <person name="Pohl T."/>
            <person name="Merkel B.J."/>
            <person name="Hornburger P."/>
            <person name="Mueller R.-W."/>
            <person name="Bruemmer F."/>
            <person name="Labrenz M."/>
            <person name="Spormann A.M."/>
            <person name="Op den Camp H."/>
            <person name="Overmann J."/>
            <person name="Amann R."/>
            <person name="Jetten M.S.M."/>
            <person name="Mascher T."/>
            <person name="Medema M.H."/>
            <person name="Devos D.P."/>
            <person name="Kaster A.-K."/>
            <person name="Ovreas L."/>
            <person name="Rohde M."/>
            <person name="Galperin M.Y."/>
            <person name="Jogler C."/>
        </authorList>
    </citation>
    <scope>NUCLEOTIDE SEQUENCE [LARGE SCALE GENOMIC DNA]</scope>
    <source>
        <strain evidence="1 2">Pan216</strain>
    </source>
</reference>